<reference evidence="1" key="1">
    <citation type="journal article" date="2023" name="Nat. Commun.">
        <title>Diploid and tetraploid genomes of Acorus and the evolution of monocots.</title>
        <authorList>
            <person name="Ma L."/>
            <person name="Liu K.W."/>
            <person name="Li Z."/>
            <person name="Hsiao Y.Y."/>
            <person name="Qi Y."/>
            <person name="Fu T."/>
            <person name="Tang G.D."/>
            <person name="Zhang D."/>
            <person name="Sun W.H."/>
            <person name="Liu D.K."/>
            <person name="Li Y."/>
            <person name="Chen G.Z."/>
            <person name="Liu X.D."/>
            <person name="Liao X.Y."/>
            <person name="Jiang Y.T."/>
            <person name="Yu X."/>
            <person name="Hao Y."/>
            <person name="Huang J."/>
            <person name="Zhao X.W."/>
            <person name="Ke S."/>
            <person name="Chen Y.Y."/>
            <person name="Wu W.L."/>
            <person name="Hsu J.L."/>
            <person name="Lin Y.F."/>
            <person name="Huang M.D."/>
            <person name="Li C.Y."/>
            <person name="Huang L."/>
            <person name="Wang Z.W."/>
            <person name="Zhao X."/>
            <person name="Zhong W.Y."/>
            <person name="Peng D.H."/>
            <person name="Ahmad S."/>
            <person name="Lan S."/>
            <person name="Zhang J.S."/>
            <person name="Tsai W.C."/>
            <person name="Van de Peer Y."/>
            <person name="Liu Z.J."/>
        </authorList>
    </citation>
    <scope>NUCLEOTIDE SEQUENCE</scope>
    <source>
        <strain evidence="1">SCP</strain>
    </source>
</reference>
<dbReference type="EMBL" id="JAUJYN010000012">
    <property type="protein sequence ID" value="KAK1259764.1"/>
    <property type="molecule type" value="Genomic_DNA"/>
</dbReference>
<dbReference type="Proteomes" id="UP001179952">
    <property type="component" value="Unassembled WGS sequence"/>
</dbReference>
<name>A0AAV9A6I2_ACOGR</name>
<protein>
    <submittedName>
        <fullName evidence="1">Uncharacterized protein</fullName>
    </submittedName>
</protein>
<evidence type="ECO:0000313" key="1">
    <source>
        <dbReference type="EMBL" id="KAK1259764.1"/>
    </source>
</evidence>
<accession>A0AAV9A6I2</accession>
<sequence>MRHNFGIVICDAESVLKVIKGGNQGLPQVQDFVVQTRLLGSQMDLISYHKVSCKGV</sequence>
<comment type="caution">
    <text evidence="1">The sequence shown here is derived from an EMBL/GenBank/DDBJ whole genome shotgun (WGS) entry which is preliminary data.</text>
</comment>
<dbReference type="AlphaFoldDB" id="A0AAV9A6I2"/>
<proteinExistence type="predicted"/>
<reference evidence="1" key="2">
    <citation type="submission" date="2023-06" db="EMBL/GenBank/DDBJ databases">
        <authorList>
            <person name="Ma L."/>
            <person name="Liu K.-W."/>
            <person name="Li Z."/>
            <person name="Hsiao Y.-Y."/>
            <person name="Qi Y."/>
            <person name="Fu T."/>
            <person name="Tang G."/>
            <person name="Zhang D."/>
            <person name="Sun W.-H."/>
            <person name="Liu D.-K."/>
            <person name="Li Y."/>
            <person name="Chen G.-Z."/>
            <person name="Liu X.-D."/>
            <person name="Liao X.-Y."/>
            <person name="Jiang Y.-T."/>
            <person name="Yu X."/>
            <person name="Hao Y."/>
            <person name="Huang J."/>
            <person name="Zhao X.-W."/>
            <person name="Ke S."/>
            <person name="Chen Y.-Y."/>
            <person name="Wu W.-L."/>
            <person name="Hsu J.-L."/>
            <person name="Lin Y.-F."/>
            <person name="Huang M.-D."/>
            <person name="Li C.-Y."/>
            <person name="Huang L."/>
            <person name="Wang Z.-W."/>
            <person name="Zhao X."/>
            <person name="Zhong W.-Y."/>
            <person name="Peng D.-H."/>
            <person name="Ahmad S."/>
            <person name="Lan S."/>
            <person name="Zhang J.-S."/>
            <person name="Tsai W.-C."/>
            <person name="Van De Peer Y."/>
            <person name="Liu Z.-J."/>
        </authorList>
    </citation>
    <scope>NUCLEOTIDE SEQUENCE</scope>
    <source>
        <strain evidence="1">SCP</strain>
        <tissue evidence="1">Leaves</tissue>
    </source>
</reference>
<keyword evidence="2" id="KW-1185">Reference proteome</keyword>
<evidence type="ECO:0000313" key="2">
    <source>
        <dbReference type="Proteomes" id="UP001179952"/>
    </source>
</evidence>
<gene>
    <name evidence="1" type="ORF">QJS04_geneDACA020064</name>
</gene>
<organism evidence="1 2">
    <name type="scientific">Acorus gramineus</name>
    <name type="common">Dwarf sweet flag</name>
    <dbReference type="NCBI Taxonomy" id="55184"/>
    <lineage>
        <taxon>Eukaryota</taxon>
        <taxon>Viridiplantae</taxon>
        <taxon>Streptophyta</taxon>
        <taxon>Embryophyta</taxon>
        <taxon>Tracheophyta</taxon>
        <taxon>Spermatophyta</taxon>
        <taxon>Magnoliopsida</taxon>
        <taxon>Liliopsida</taxon>
        <taxon>Acoraceae</taxon>
        <taxon>Acorus</taxon>
    </lineage>
</organism>